<organism evidence="2 3">
    <name type="scientific">Streptomyces rapamycinicus (strain ATCC 29253 / DSM 41530 / NRRL 5491 / AYB-994)</name>
    <name type="common">Streptomyces hygroscopicus (strain ATCC 29253)</name>
    <dbReference type="NCBI Taxonomy" id="1343740"/>
    <lineage>
        <taxon>Bacteria</taxon>
        <taxon>Bacillati</taxon>
        <taxon>Actinomycetota</taxon>
        <taxon>Actinomycetes</taxon>
        <taxon>Kitasatosporales</taxon>
        <taxon>Streptomycetaceae</taxon>
        <taxon>Streptomyces</taxon>
        <taxon>Streptomyces violaceusniger group</taxon>
    </lineage>
</organism>
<keyword evidence="2" id="KW-0808">Transferase</keyword>
<keyword evidence="2" id="KW-0723">Serine/threonine-protein kinase</keyword>
<feature type="compositionally biased region" description="Basic and acidic residues" evidence="1">
    <location>
        <begin position="62"/>
        <end position="78"/>
    </location>
</feature>
<dbReference type="EMBL" id="QYCY01000001">
    <property type="protein sequence ID" value="RLV77550.1"/>
    <property type="molecule type" value="Genomic_DNA"/>
</dbReference>
<evidence type="ECO:0000256" key="1">
    <source>
        <dbReference type="SAM" id="MobiDB-lite"/>
    </source>
</evidence>
<reference evidence="2 3" key="1">
    <citation type="journal article" date="2018" name="J. Biol. Chem.">
        <title>Discovery of the actinoplanic acid pathway in Streptomyces rapamycinicus reveals a genetically conserved synergism with rapamycin.</title>
        <authorList>
            <person name="Mrak P."/>
            <person name="Krastel P."/>
            <person name="Pivk Lukancic P."/>
            <person name="Tao J."/>
            <person name="Pistorius D."/>
            <person name="Moore C.M."/>
        </authorList>
    </citation>
    <scope>NUCLEOTIDE SEQUENCE [LARGE SCALE GENOMIC DNA]</scope>
    <source>
        <strain evidence="2 3">NRRL 5491</strain>
    </source>
</reference>
<feature type="compositionally biased region" description="Pro residues" evidence="1">
    <location>
        <begin position="178"/>
        <end position="187"/>
    </location>
</feature>
<name>A0A3L8RDA1_STRRN</name>
<feature type="compositionally biased region" description="Low complexity" evidence="1">
    <location>
        <begin position="252"/>
        <end position="264"/>
    </location>
</feature>
<accession>A0A3L8RDA1</accession>
<dbReference type="Proteomes" id="UP000281594">
    <property type="component" value="Unassembled WGS sequence"/>
</dbReference>
<dbReference type="GO" id="GO:0004674">
    <property type="term" value="F:protein serine/threonine kinase activity"/>
    <property type="evidence" value="ECO:0007669"/>
    <property type="project" value="UniProtKB-KW"/>
</dbReference>
<feature type="region of interest" description="Disordered" evidence="1">
    <location>
        <begin position="20"/>
        <end position="264"/>
    </location>
</feature>
<protein>
    <submittedName>
        <fullName evidence="2">Serine/threonine protein kinase, annotated as incomplete</fullName>
    </submittedName>
</protein>
<comment type="caution">
    <text evidence="2">The sequence shown here is derived from an EMBL/GenBank/DDBJ whole genome shotgun (WGS) entry which is preliminary data.</text>
</comment>
<feature type="compositionally biased region" description="Basic and acidic residues" evidence="1">
    <location>
        <begin position="107"/>
        <end position="117"/>
    </location>
</feature>
<proteinExistence type="predicted"/>
<keyword evidence="2" id="KW-0418">Kinase</keyword>
<dbReference type="AlphaFoldDB" id="A0A3L8RDA1"/>
<sequence>MTRAQPALPPARQVHFNRVLSRVARPAWSRSLPKSSTRKSGTDRLRSGCGHGLPSAGSSQRQQDEAHGEAEHREHPPGPEDVTVQERPAGGQQDHGARQHPCPMPAPERRARGDSGHGQRVHAHPAQLAPSSEQPPGRPVDTMVHHRPCGDPRHRVEPGVVRGITETSCPGEHRQSPFPVPVRPPPQRDQQAHRQEGEDGQQGNVQSGPVAGCRRCQMPGMHQTGGGKQQRSGRHRCDRTKGTEGSHPVTVGGRRAARGPAGNA</sequence>
<feature type="compositionally biased region" description="Basic and acidic residues" evidence="1">
    <location>
        <begin position="148"/>
        <end position="157"/>
    </location>
</feature>
<evidence type="ECO:0000313" key="3">
    <source>
        <dbReference type="Proteomes" id="UP000281594"/>
    </source>
</evidence>
<evidence type="ECO:0000313" key="2">
    <source>
        <dbReference type="EMBL" id="RLV77550.1"/>
    </source>
</evidence>
<gene>
    <name evidence="2" type="ORF">D3C57_104235</name>
</gene>